<evidence type="ECO:0000256" key="4">
    <source>
        <dbReference type="ARBA" id="ARBA00022989"/>
    </source>
</evidence>
<evidence type="ECO:0000256" key="2">
    <source>
        <dbReference type="ARBA" id="ARBA00022475"/>
    </source>
</evidence>
<feature type="transmembrane region" description="Helical" evidence="6">
    <location>
        <begin position="182"/>
        <end position="201"/>
    </location>
</feature>
<dbReference type="PANTHER" id="PTHR30213">
    <property type="entry name" value="INNER MEMBRANE PROTEIN YHJD"/>
    <property type="match status" value="1"/>
</dbReference>
<gene>
    <name evidence="7" type="ORF">IAD31_00865</name>
</gene>
<sequence>MKRLWENARQVPPVGFVADVVELYFVHRVSRSAAELAYFLLLTFFPILICVSAFVSKLNLEMSALLEEASYVLPQEVLAIFQDYLHYLDTHQSDAMLVAGVFMSALFASAAVRGLMNIMHEIYGRATFQGIFQLIASLIFSVLLLITIYLSITVVVTGNWFFRMVGQLLKLEDLVAKVDTWQWSKYLMLIALVFLFILLLYRFSAPLGHPRPPVIPGALVAAVALTVASMIFSTFMEHSTRYSLVYGSLTSVIILLVWLYLCGNILIVGSLINYVIHQRKHR</sequence>
<dbReference type="PANTHER" id="PTHR30213:SF0">
    <property type="entry name" value="UPF0761 MEMBRANE PROTEIN YIHY"/>
    <property type="match status" value="1"/>
</dbReference>
<reference evidence="7" key="2">
    <citation type="journal article" date="2021" name="PeerJ">
        <title>Extensive microbial diversity within the chicken gut microbiome revealed by metagenomics and culture.</title>
        <authorList>
            <person name="Gilroy R."/>
            <person name="Ravi A."/>
            <person name="Getino M."/>
            <person name="Pursley I."/>
            <person name="Horton D.L."/>
            <person name="Alikhan N.F."/>
            <person name="Baker D."/>
            <person name="Gharbi K."/>
            <person name="Hall N."/>
            <person name="Watson M."/>
            <person name="Adriaenssens E.M."/>
            <person name="Foster-Nyarko E."/>
            <person name="Jarju S."/>
            <person name="Secka A."/>
            <person name="Antonio M."/>
            <person name="Oren A."/>
            <person name="Chaudhuri R.R."/>
            <person name="La Ragione R."/>
            <person name="Hildebrand F."/>
            <person name="Pallen M.J."/>
        </authorList>
    </citation>
    <scope>NUCLEOTIDE SEQUENCE</scope>
    <source>
        <strain evidence="7">ChiGjej2B2-12916</strain>
    </source>
</reference>
<reference evidence="7" key="1">
    <citation type="submission" date="2020-10" db="EMBL/GenBank/DDBJ databases">
        <authorList>
            <person name="Gilroy R."/>
        </authorList>
    </citation>
    <scope>NUCLEOTIDE SEQUENCE</scope>
    <source>
        <strain evidence="7">ChiGjej2B2-12916</strain>
    </source>
</reference>
<name>A0A9D1CG34_9FIRM</name>
<dbReference type="InterPro" id="IPR017039">
    <property type="entry name" value="Virul_fac_BrkB"/>
</dbReference>
<dbReference type="GO" id="GO:0005886">
    <property type="term" value="C:plasma membrane"/>
    <property type="evidence" value="ECO:0007669"/>
    <property type="project" value="UniProtKB-SubCell"/>
</dbReference>
<protein>
    <submittedName>
        <fullName evidence="7">YihY/virulence factor BrkB family protein</fullName>
    </submittedName>
</protein>
<feature type="transmembrane region" description="Helical" evidence="6">
    <location>
        <begin position="95"/>
        <end position="115"/>
    </location>
</feature>
<evidence type="ECO:0000256" key="3">
    <source>
        <dbReference type="ARBA" id="ARBA00022692"/>
    </source>
</evidence>
<dbReference type="AlphaFoldDB" id="A0A9D1CG34"/>
<evidence type="ECO:0000313" key="7">
    <source>
        <dbReference type="EMBL" id="HIQ60142.1"/>
    </source>
</evidence>
<evidence type="ECO:0000313" key="8">
    <source>
        <dbReference type="Proteomes" id="UP000886879"/>
    </source>
</evidence>
<dbReference type="Proteomes" id="UP000886879">
    <property type="component" value="Unassembled WGS sequence"/>
</dbReference>
<dbReference type="Pfam" id="PF03631">
    <property type="entry name" value="Virul_fac_BrkB"/>
    <property type="match status" value="1"/>
</dbReference>
<feature type="transmembrane region" description="Helical" evidence="6">
    <location>
        <begin position="135"/>
        <end position="162"/>
    </location>
</feature>
<feature type="transmembrane region" description="Helical" evidence="6">
    <location>
        <begin position="252"/>
        <end position="276"/>
    </location>
</feature>
<accession>A0A9D1CG34</accession>
<keyword evidence="3 6" id="KW-0812">Transmembrane</keyword>
<evidence type="ECO:0000256" key="6">
    <source>
        <dbReference type="SAM" id="Phobius"/>
    </source>
</evidence>
<feature type="transmembrane region" description="Helical" evidence="6">
    <location>
        <begin position="213"/>
        <end position="232"/>
    </location>
</feature>
<keyword evidence="5 6" id="KW-0472">Membrane</keyword>
<dbReference type="EMBL" id="DVFO01000006">
    <property type="protein sequence ID" value="HIQ60142.1"/>
    <property type="molecule type" value="Genomic_DNA"/>
</dbReference>
<organism evidence="7 8">
    <name type="scientific">Candidatus Enterenecus faecium</name>
    <dbReference type="NCBI Taxonomy" id="2840780"/>
    <lineage>
        <taxon>Bacteria</taxon>
        <taxon>Bacillati</taxon>
        <taxon>Bacillota</taxon>
        <taxon>Clostridia</taxon>
        <taxon>Eubacteriales</taxon>
        <taxon>Candidatus Enterenecus</taxon>
    </lineage>
</organism>
<dbReference type="PIRSF" id="PIRSF035875">
    <property type="entry name" value="RNase_BN"/>
    <property type="match status" value="1"/>
</dbReference>
<comment type="subcellular location">
    <subcellularLocation>
        <location evidence="1">Cell membrane</location>
        <topology evidence="1">Multi-pass membrane protein</topology>
    </subcellularLocation>
</comment>
<keyword evidence="2" id="KW-1003">Cell membrane</keyword>
<evidence type="ECO:0000256" key="5">
    <source>
        <dbReference type="ARBA" id="ARBA00023136"/>
    </source>
</evidence>
<keyword evidence="4 6" id="KW-1133">Transmembrane helix</keyword>
<feature type="transmembrane region" description="Helical" evidence="6">
    <location>
        <begin position="36"/>
        <end position="55"/>
    </location>
</feature>
<evidence type="ECO:0000256" key="1">
    <source>
        <dbReference type="ARBA" id="ARBA00004651"/>
    </source>
</evidence>
<proteinExistence type="predicted"/>
<comment type="caution">
    <text evidence="7">The sequence shown here is derived from an EMBL/GenBank/DDBJ whole genome shotgun (WGS) entry which is preliminary data.</text>
</comment>
<dbReference type="NCBIfam" id="TIGR00765">
    <property type="entry name" value="yihY_not_rbn"/>
    <property type="match status" value="1"/>
</dbReference>